<gene>
    <name evidence="1" type="ORF">GCM10011379_30830</name>
</gene>
<evidence type="ECO:0008006" key="3">
    <source>
        <dbReference type="Google" id="ProtNLM"/>
    </source>
</evidence>
<dbReference type="SUPFAM" id="SSF56059">
    <property type="entry name" value="Glutathione synthetase ATP-binding domain-like"/>
    <property type="match status" value="1"/>
</dbReference>
<dbReference type="Proteomes" id="UP000627292">
    <property type="component" value="Unassembled WGS sequence"/>
</dbReference>
<evidence type="ECO:0000313" key="2">
    <source>
        <dbReference type="Proteomes" id="UP000627292"/>
    </source>
</evidence>
<sequence length="400" mass="45877">MIREYREWFNQRFTPQQYQQYLQALNSGYPGAIEFRVAETPVFVGKAFKNKMLSACESVIDAITGADFQTLTQQSVPERWRIPGAQPFSHFMVFDFGACIGADGAPEPQLIEMQGFPSLFGFQTYMANAARETYGIPQQLTTYLNGFTEATYLQQLKQIIIGDYAPEQVILLDLFPHKQKTRIDFYCTQTYTGVTPVCLTQLYKQGRRLFYNNEAGTPVPVSRIYNRLIFDELEQQTPDIRLKGDLLKEELDVEWIPHPDWFYRVSKFTLPFLQHPYIPATTFLSNMPDMPEHLEQYVLKPLFSFSGKGVEIDVTPEKIAAIKDRENWILQKKVAYAPVIATPDGPATTEIRIFYFWEAGKPRPVATHNLARLSKGKMIGVSYNSQETWVGGSLAFFEED</sequence>
<dbReference type="RefSeq" id="WP_188953783.1">
    <property type="nucleotide sequence ID" value="NZ_BMIB01000003.1"/>
</dbReference>
<comment type="caution">
    <text evidence="1">The sequence shown here is derived from an EMBL/GenBank/DDBJ whole genome shotgun (WGS) entry which is preliminary data.</text>
</comment>
<reference evidence="1" key="2">
    <citation type="submission" date="2020-09" db="EMBL/GenBank/DDBJ databases">
        <authorList>
            <person name="Sun Q."/>
            <person name="Zhou Y."/>
        </authorList>
    </citation>
    <scope>NUCLEOTIDE SEQUENCE</scope>
    <source>
        <strain evidence="1">CGMCC 1.15290</strain>
    </source>
</reference>
<dbReference type="EMBL" id="BMIB01000003">
    <property type="protein sequence ID" value="GGH71461.1"/>
    <property type="molecule type" value="Genomic_DNA"/>
</dbReference>
<name>A0A917MYN4_9BACT</name>
<proteinExistence type="predicted"/>
<organism evidence="1 2">
    <name type="scientific">Filimonas zeae</name>
    <dbReference type="NCBI Taxonomy" id="1737353"/>
    <lineage>
        <taxon>Bacteria</taxon>
        <taxon>Pseudomonadati</taxon>
        <taxon>Bacteroidota</taxon>
        <taxon>Chitinophagia</taxon>
        <taxon>Chitinophagales</taxon>
        <taxon>Chitinophagaceae</taxon>
        <taxon>Filimonas</taxon>
    </lineage>
</organism>
<evidence type="ECO:0000313" key="1">
    <source>
        <dbReference type="EMBL" id="GGH71461.1"/>
    </source>
</evidence>
<protein>
    <recommendedName>
        <fullName evidence="3">Circularly permuted type 2 ATP-grasp protein</fullName>
    </recommendedName>
</protein>
<keyword evidence="2" id="KW-1185">Reference proteome</keyword>
<accession>A0A917MYN4</accession>
<dbReference type="AlphaFoldDB" id="A0A917MYN4"/>
<reference evidence="1" key="1">
    <citation type="journal article" date="2014" name="Int. J. Syst. Evol. Microbiol.">
        <title>Complete genome sequence of Corynebacterium casei LMG S-19264T (=DSM 44701T), isolated from a smear-ripened cheese.</title>
        <authorList>
            <consortium name="US DOE Joint Genome Institute (JGI-PGF)"/>
            <person name="Walter F."/>
            <person name="Albersmeier A."/>
            <person name="Kalinowski J."/>
            <person name="Ruckert C."/>
        </authorList>
    </citation>
    <scope>NUCLEOTIDE SEQUENCE</scope>
    <source>
        <strain evidence="1">CGMCC 1.15290</strain>
    </source>
</reference>